<accession>A0A939PUA3</accession>
<sequence>MPESQHPSRHPVPEVNLVHGYTTAVVDALIASGFGVHRSWLDPMNPIDATVILGRDALVWDEWTGWNMGEFVSGRQGERTVLREARSISASVLVEPRHLVQLIVGGVQSPMPRSHRAPDARDGLVDALHGYDVADRH</sequence>
<name>A0A939PUA3_9ACTN</name>
<dbReference type="RefSeq" id="WP_208263135.1">
    <property type="nucleotide sequence ID" value="NZ_JAGEOJ010000030.1"/>
</dbReference>
<gene>
    <name evidence="2" type="ORF">J4573_48010</name>
</gene>
<dbReference type="InterPro" id="IPR046259">
    <property type="entry name" value="DUF6292"/>
</dbReference>
<dbReference type="AlphaFoldDB" id="A0A939PUA3"/>
<organism evidence="2 3">
    <name type="scientific">Actinomadura barringtoniae</name>
    <dbReference type="NCBI Taxonomy" id="1427535"/>
    <lineage>
        <taxon>Bacteria</taxon>
        <taxon>Bacillati</taxon>
        <taxon>Actinomycetota</taxon>
        <taxon>Actinomycetes</taxon>
        <taxon>Streptosporangiales</taxon>
        <taxon>Thermomonosporaceae</taxon>
        <taxon>Actinomadura</taxon>
    </lineage>
</organism>
<evidence type="ECO:0000313" key="3">
    <source>
        <dbReference type="Proteomes" id="UP000669179"/>
    </source>
</evidence>
<protein>
    <recommendedName>
        <fullName evidence="1">DUF6292 domain-containing protein</fullName>
    </recommendedName>
</protein>
<reference evidence="2" key="1">
    <citation type="submission" date="2021-03" db="EMBL/GenBank/DDBJ databases">
        <authorList>
            <person name="Kanchanasin P."/>
            <person name="Saeng-In P."/>
            <person name="Phongsopitanun W."/>
            <person name="Yuki M."/>
            <person name="Kudo T."/>
            <person name="Ohkuma M."/>
            <person name="Tanasupawat S."/>
        </authorList>
    </citation>
    <scope>NUCLEOTIDE SEQUENCE</scope>
    <source>
        <strain evidence="2">GKU 128</strain>
    </source>
</reference>
<dbReference type="Proteomes" id="UP000669179">
    <property type="component" value="Unassembled WGS sequence"/>
</dbReference>
<dbReference type="Pfam" id="PF19809">
    <property type="entry name" value="DUF6292"/>
    <property type="match status" value="1"/>
</dbReference>
<evidence type="ECO:0000259" key="1">
    <source>
        <dbReference type="Pfam" id="PF19809"/>
    </source>
</evidence>
<feature type="domain" description="DUF6292" evidence="1">
    <location>
        <begin position="21"/>
        <end position="101"/>
    </location>
</feature>
<proteinExistence type="predicted"/>
<evidence type="ECO:0000313" key="2">
    <source>
        <dbReference type="EMBL" id="MBO2454906.1"/>
    </source>
</evidence>
<dbReference type="EMBL" id="JAGEOJ010000030">
    <property type="protein sequence ID" value="MBO2454906.1"/>
    <property type="molecule type" value="Genomic_DNA"/>
</dbReference>
<comment type="caution">
    <text evidence="2">The sequence shown here is derived from an EMBL/GenBank/DDBJ whole genome shotgun (WGS) entry which is preliminary data.</text>
</comment>
<keyword evidence="3" id="KW-1185">Reference proteome</keyword>